<evidence type="ECO:0000313" key="2">
    <source>
        <dbReference type="EMBL" id="MBB5035538.1"/>
    </source>
</evidence>
<dbReference type="EMBL" id="JACHIG010000019">
    <property type="protein sequence ID" value="MBB5035538.1"/>
    <property type="molecule type" value="Genomic_DNA"/>
</dbReference>
<dbReference type="RefSeq" id="WP_184344441.1">
    <property type="nucleotide sequence ID" value="NZ_JACHIG010000019.1"/>
</dbReference>
<evidence type="ECO:0000313" key="3">
    <source>
        <dbReference type="Proteomes" id="UP000590740"/>
    </source>
</evidence>
<keyword evidence="3" id="KW-1185">Reference proteome</keyword>
<evidence type="ECO:0000256" key="1">
    <source>
        <dbReference type="SAM" id="MobiDB-lite"/>
    </source>
</evidence>
<dbReference type="AlphaFoldDB" id="A0A7W8DMN5"/>
<sequence>MGLLLCLGCLMTVVCAALSVVMLFTPLPAVALPKPKENERLMAPPDKLARMVRNEINRRFSLRYRIRGYWIWYSRTLPEPWPEELPTEDPVPQKQLQPLPSATPAAAPWQQPE</sequence>
<organism evidence="2 3">
    <name type="scientific">Prosthecobacter vanneervenii</name>
    <dbReference type="NCBI Taxonomy" id="48466"/>
    <lineage>
        <taxon>Bacteria</taxon>
        <taxon>Pseudomonadati</taxon>
        <taxon>Verrucomicrobiota</taxon>
        <taxon>Verrucomicrobiia</taxon>
        <taxon>Verrucomicrobiales</taxon>
        <taxon>Verrucomicrobiaceae</taxon>
        <taxon>Prosthecobacter</taxon>
    </lineage>
</organism>
<comment type="caution">
    <text evidence="2">The sequence shown here is derived from an EMBL/GenBank/DDBJ whole genome shotgun (WGS) entry which is preliminary data.</text>
</comment>
<gene>
    <name evidence="2" type="ORF">HNQ65_005151</name>
</gene>
<accession>A0A7W8DMN5</accession>
<proteinExistence type="predicted"/>
<feature type="region of interest" description="Disordered" evidence="1">
    <location>
        <begin position="83"/>
        <end position="113"/>
    </location>
</feature>
<name>A0A7W8DMN5_9BACT</name>
<reference evidence="2 3" key="1">
    <citation type="submission" date="2020-08" db="EMBL/GenBank/DDBJ databases">
        <title>Genomic Encyclopedia of Type Strains, Phase IV (KMG-IV): sequencing the most valuable type-strain genomes for metagenomic binning, comparative biology and taxonomic classification.</title>
        <authorList>
            <person name="Goeker M."/>
        </authorList>
    </citation>
    <scope>NUCLEOTIDE SEQUENCE [LARGE SCALE GENOMIC DNA]</scope>
    <source>
        <strain evidence="2 3">DSM 12252</strain>
    </source>
</reference>
<dbReference type="Proteomes" id="UP000590740">
    <property type="component" value="Unassembled WGS sequence"/>
</dbReference>
<protein>
    <submittedName>
        <fullName evidence="2">Uncharacterized protein</fullName>
    </submittedName>
</protein>